<dbReference type="InterPro" id="IPR027417">
    <property type="entry name" value="P-loop_NTPase"/>
</dbReference>
<dbReference type="AlphaFoldDB" id="H6QVG4"/>
<reference evidence="8" key="1">
    <citation type="journal article" date="2011" name="Proc. Natl. Acad. Sci. U.S.A.">
        <title>Obligate biotrophy features unraveled by the genomic analysis of rust fungi.</title>
        <authorList>
            <person name="Duplessis S."/>
            <person name="Cuomo C.A."/>
            <person name="Lin Y.-C."/>
            <person name="Aerts A."/>
            <person name="Tisserant E."/>
            <person name="Veneault-Fourrey C."/>
            <person name="Joly D.L."/>
            <person name="Hacquard S."/>
            <person name="Amselem J."/>
            <person name="Cantarel B.L."/>
            <person name="Chiu R."/>
            <person name="Coutinho P.M."/>
            <person name="Feau N."/>
            <person name="Field M."/>
            <person name="Frey P."/>
            <person name="Gelhaye E."/>
            <person name="Goldberg J."/>
            <person name="Grabherr M.G."/>
            <person name="Kodira C.D."/>
            <person name="Kohler A."/>
            <person name="Kuees U."/>
            <person name="Lindquist E.A."/>
            <person name="Lucas S.M."/>
            <person name="Mago R."/>
            <person name="Mauceli E."/>
            <person name="Morin E."/>
            <person name="Murat C."/>
            <person name="Pangilinan J.L."/>
            <person name="Park R."/>
            <person name="Pearson M."/>
            <person name="Quesneville H."/>
            <person name="Rouhier N."/>
            <person name="Sakthikumar S."/>
            <person name="Salamov A.A."/>
            <person name="Schmutz J."/>
            <person name="Selles B."/>
            <person name="Shapiro H."/>
            <person name="Tanguay P."/>
            <person name="Tuskan G.A."/>
            <person name="Henrissat B."/>
            <person name="Van de Peer Y."/>
            <person name="Rouze P."/>
            <person name="Ellis J.G."/>
            <person name="Dodds P.N."/>
            <person name="Schein J.E."/>
            <person name="Zhong S."/>
            <person name="Hamelin R.C."/>
            <person name="Grigoriev I.V."/>
            <person name="Szabo L.J."/>
            <person name="Martin F."/>
        </authorList>
    </citation>
    <scope>NUCLEOTIDE SEQUENCE [LARGE SCALE GENOMIC DNA]</scope>
    <source>
        <strain evidence="8">CRL 75-36-700-3 / race SCCL</strain>
    </source>
</reference>
<dbReference type="RefSeq" id="XP_003888497.1">
    <property type="nucleotide sequence ID" value="XM_003888448.1"/>
</dbReference>
<protein>
    <recommendedName>
        <fullName evidence="5">DNA 3'-5' helicase</fullName>
        <ecNumber evidence="5">5.6.2.4</ecNumber>
    </recommendedName>
</protein>
<dbReference type="GO" id="GO:0003677">
    <property type="term" value="F:DNA binding"/>
    <property type="evidence" value="ECO:0007669"/>
    <property type="project" value="UniProtKB-KW"/>
</dbReference>
<evidence type="ECO:0000256" key="3">
    <source>
        <dbReference type="ARBA" id="ARBA00023235"/>
    </source>
</evidence>
<dbReference type="Proteomes" id="UP000008783">
    <property type="component" value="Unassembled WGS sequence"/>
</dbReference>
<comment type="catalytic activity">
    <reaction evidence="4">
        <text>Couples ATP hydrolysis with the unwinding of duplex DNA by translocating in the 3'-5' direction.</text>
        <dbReference type="EC" id="5.6.2.4"/>
    </reaction>
</comment>
<accession>H6QVG4</accession>
<dbReference type="GeneID" id="13540849"/>
<dbReference type="InterPro" id="IPR001650">
    <property type="entry name" value="Helicase_C-like"/>
</dbReference>
<dbReference type="PANTHER" id="PTHR13710">
    <property type="entry name" value="DNA HELICASE RECQ FAMILY MEMBER"/>
    <property type="match status" value="1"/>
</dbReference>
<evidence type="ECO:0000256" key="5">
    <source>
        <dbReference type="ARBA" id="ARBA00034808"/>
    </source>
</evidence>
<gene>
    <name evidence="7" type="ORF">PGTG_22744</name>
</gene>
<evidence type="ECO:0000256" key="2">
    <source>
        <dbReference type="ARBA" id="ARBA00023125"/>
    </source>
</evidence>
<dbReference type="KEGG" id="pgr:PGTG_22744"/>
<keyword evidence="8" id="KW-1185">Reference proteome</keyword>
<proteinExistence type="inferred from homology"/>
<feature type="domain" description="Helicase C-terminal" evidence="6">
    <location>
        <begin position="1"/>
        <end position="133"/>
    </location>
</feature>
<organism evidence="7 8">
    <name type="scientific">Puccinia graminis f. sp. tritici (strain CRL 75-36-700-3 / race SCCL)</name>
    <name type="common">Black stem rust fungus</name>
    <dbReference type="NCBI Taxonomy" id="418459"/>
    <lineage>
        <taxon>Eukaryota</taxon>
        <taxon>Fungi</taxon>
        <taxon>Dikarya</taxon>
        <taxon>Basidiomycota</taxon>
        <taxon>Pucciniomycotina</taxon>
        <taxon>Pucciniomycetes</taxon>
        <taxon>Pucciniales</taxon>
        <taxon>Pucciniaceae</taxon>
        <taxon>Puccinia</taxon>
    </lineage>
</organism>
<evidence type="ECO:0000259" key="6">
    <source>
        <dbReference type="PROSITE" id="PS51194"/>
    </source>
</evidence>
<dbReference type="GO" id="GO:0043138">
    <property type="term" value="F:3'-5' DNA helicase activity"/>
    <property type="evidence" value="ECO:0007669"/>
    <property type="project" value="UniProtKB-EC"/>
</dbReference>
<dbReference type="OrthoDB" id="10382969at2759"/>
<dbReference type="InParanoid" id="H6QVG4"/>
<dbReference type="PROSITE" id="PS51194">
    <property type="entry name" value="HELICASE_CTER"/>
    <property type="match status" value="1"/>
</dbReference>
<comment type="similarity">
    <text evidence="1">Belongs to the helicase family. RecQ subfamily.</text>
</comment>
<name>H6QVG4_PUCGT</name>
<evidence type="ECO:0000256" key="4">
    <source>
        <dbReference type="ARBA" id="ARBA00034617"/>
    </source>
</evidence>
<dbReference type="SUPFAM" id="SSF52540">
    <property type="entry name" value="P-loop containing nucleoside triphosphate hydrolases"/>
    <property type="match status" value="1"/>
</dbReference>
<dbReference type="EMBL" id="DS178416">
    <property type="protein sequence ID" value="EHS62947.1"/>
    <property type="molecule type" value="Genomic_DNA"/>
</dbReference>
<evidence type="ECO:0000313" key="8">
    <source>
        <dbReference type="Proteomes" id="UP000008783"/>
    </source>
</evidence>
<dbReference type="EC" id="5.6.2.4" evidence="5"/>
<dbReference type="Pfam" id="PF00271">
    <property type="entry name" value="Helicase_C"/>
    <property type="match status" value="1"/>
</dbReference>
<dbReference type="Gene3D" id="3.40.50.300">
    <property type="entry name" value="P-loop containing nucleotide triphosphate hydrolases"/>
    <property type="match status" value="1"/>
</dbReference>
<dbReference type="VEuPathDB" id="FungiDB:PGTG_22744"/>
<evidence type="ECO:0000313" key="7">
    <source>
        <dbReference type="EMBL" id="EHS62947.1"/>
    </source>
</evidence>
<keyword evidence="2" id="KW-0238">DNA-binding</keyword>
<dbReference type="HOGENOM" id="CLU_1661669_0_0_1"/>
<keyword evidence="3" id="KW-0413">Isomerase</keyword>
<sequence length="159" mass="17626">MQVSKVIHEARRIPGGHNDAHSTFARRFHACTGDMSKEETTNKFAAGEFPVIACTMALGLGQNWKRVRSVVHVGQGDPASICQMIGRCGRGGSPGLAILFVEANQRSGKNTVDEFANPGLDMYHYETMIQMLLWSALEKSMFIFPIAYVQTAILRRRLV</sequence>
<evidence type="ECO:0000256" key="1">
    <source>
        <dbReference type="ARBA" id="ARBA00005446"/>
    </source>
</evidence>
<dbReference type="PANTHER" id="PTHR13710:SF105">
    <property type="entry name" value="ATP-DEPENDENT DNA HELICASE Q1"/>
    <property type="match status" value="1"/>
</dbReference>